<dbReference type="OrthoDB" id="6414830at2759"/>
<proteinExistence type="predicted"/>
<evidence type="ECO:0000313" key="3">
    <source>
        <dbReference type="Proteomes" id="UP000054359"/>
    </source>
</evidence>
<dbReference type="AlphaFoldDB" id="A0A087THF3"/>
<protein>
    <submittedName>
        <fullName evidence="2">Uncharacterized protein</fullName>
    </submittedName>
</protein>
<dbReference type="EMBL" id="KK115247">
    <property type="protein sequence ID" value="KFM64542.1"/>
    <property type="molecule type" value="Genomic_DNA"/>
</dbReference>
<evidence type="ECO:0000313" key="2">
    <source>
        <dbReference type="EMBL" id="KFM64542.1"/>
    </source>
</evidence>
<accession>A0A087THF3</accession>
<organism evidence="2 3">
    <name type="scientific">Stegodyphus mimosarum</name>
    <name type="common">African social velvet spider</name>
    <dbReference type="NCBI Taxonomy" id="407821"/>
    <lineage>
        <taxon>Eukaryota</taxon>
        <taxon>Metazoa</taxon>
        <taxon>Ecdysozoa</taxon>
        <taxon>Arthropoda</taxon>
        <taxon>Chelicerata</taxon>
        <taxon>Arachnida</taxon>
        <taxon>Araneae</taxon>
        <taxon>Araneomorphae</taxon>
        <taxon>Entelegynae</taxon>
        <taxon>Eresoidea</taxon>
        <taxon>Eresidae</taxon>
        <taxon>Stegodyphus</taxon>
    </lineage>
</organism>
<dbReference type="Proteomes" id="UP000054359">
    <property type="component" value="Unassembled WGS sequence"/>
</dbReference>
<sequence length="71" mass="8222">MCFERSWIKFPKNNILSWGYGFCVLSTLLLSFAATGLLFHIFRLRKQLHRGIVTYHVPLSNRQMSACSDSL</sequence>
<keyword evidence="3" id="KW-1185">Reference proteome</keyword>
<keyword evidence="1" id="KW-0472">Membrane</keyword>
<feature type="transmembrane region" description="Helical" evidence="1">
    <location>
        <begin position="15"/>
        <end position="42"/>
    </location>
</feature>
<keyword evidence="1" id="KW-1133">Transmembrane helix</keyword>
<reference evidence="2 3" key="1">
    <citation type="submission" date="2013-11" db="EMBL/GenBank/DDBJ databases">
        <title>Genome sequencing of Stegodyphus mimosarum.</title>
        <authorList>
            <person name="Bechsgaard J."/>
        </authorList>
    </citation>
    <scope>NUCLEOTIDE SEQUENCE [LARGE SCALE GENOMIC DNA]</scope>
</reference>
<gene>
    <name evidence="2" type="ORF">X975_08852</name>
</gene>
<evidence type="ECO:0000256" key="1">
    <source>
        <dbReference type="SAM" id="Phobius"/>
    </source>
</evidence>
<keyword evidence="1" id="KW-0812">Transmembrane</keyword>
<name>A0A087THF3_STEMI</name>
<feature type="non-terminal residue" evidence="2">
    <location>
        <position position="71"/>
    </location>
</feature>